<dbReference type="Proteomes" id="UP000854059">
    <property type="component" value="Unassembled WGS sequence"/>
</dbReference>
<dbReference type="AlphaFoldDB" id="A0AAN3NRA2"/>
<evidence type="ECO:0000313" key="1">
    <source>
        <dbReference type="EMBL" id="EGE1986616.1"/>
    </source>
</evidence>
<reference evidence="1" key="1">
    <citation type="submission" date="2018-05" db="EMBL/GenBank/DDBJ databases">
        <authorList>
            <person name="Ashton P.M."/>
            <person name="Dallman T."/>
            <person name="Nair S."/>
            <person name="De Pinna E."/>
            <person name="Peters T."/>
            <person name="Grant K."/>
        </authorList>
    </citation>
    <scope>NUCLEOTIDE SEQUENCE</scope>
    <source>
        <strain evidence="1">412057</strain>
    </source>
</reference>
<proteinExistence type="predicted"/>
<name>A0AAN3NRA2_ECOLX</name>
<comment type="caution">
    <text evidence="1">The sequence shown here is derived from an EMBL/GenBank/DDBJ whole genome shotgun (WGS) entry which is preliminary data.</text>
</comment>
<dbReference type="EMBL" id="AAVTXU010000007">
    <property type="protein sequence ID" value="EGE1986616.1"/>
    <property type="molecule type" value="Genomic_DNA"/>
</dbReference>
<accession>A0AAN3NRA2</accession>
<gene>
    <name evidence="1" type="ORF">DL968_02915</name>
</gene>
<organism evidence="1 2">
    <name type="scientific">Escherichia coli</name>
    <dbReference type="NCBI Taxonomy" id="562"/>
    <lineage>
        <taxon>Bacteria</taxon>
        <taxon>Pseudomonadati</taxon>
        <taxon>Pseudomonadota</taxon>
        <taxon>Gammaproteobacteria</taxon>
        <taxon>Enterobacterales</taxon>
        <taxon>Enterobacteriaceae</taxon>
        <taxon>Escherichia</taxon>
    </lineage>
</organism>
<evidence type="ECO:0000313" key="2">
    <source>
        <dbReference type="Proteomes" id="UP000854059"/>
    </source>
</evidence>
<sequence>MWPPCIVGLILFMARQRVSIFYHIQGKNGRKSSFLAWPEMPCSPRRVCSGRGERRGIMTATPPYGG</sequence>
<protein>
    <submittedName>
        <fullName evidence="1">Uncharacterized protein</fullName>
    </submittedName>
</protein>